<comment type="caution">
    <text evidence="1">The sequence shown here is derived from an EMBL/GenBank/DDBJ whole genome shotgun (WGS) entry which is preliminary data.</text>
</comment>
<dbReference type="Proteomes" id="UP001227126">
    <property type="component" value="Unassembled WGS sequence"/>
</dbReference>
<dbReference type="EMBL" id="JASNJE010000002">
    <property type="protein sequence ID" value="MDK3071908.1"/>
    <property type="molecule type" value="Genomic_DNA"/>
</dbReference>
<dbReference type="RefSeq" id="WP_284483864.1">
    <property type="nucleotide sequence ID" value="NZ_JASNJE010000002.1"/>
</dbReference>
<evidence type="ECO:0000313" key="2">
    <source>
        <dbReference type="Proteomes" id="UP001227126"/>
    </source>
</evidence>
<evidence type="ECO:0008006" key="3">
    <source>
        <dbReference type="Google" id="ProtNLM"/>
    </source>
</evidence>
<sequence>MRRTLTFRHGYAVDADRLFALVSDLDTLDAISGPWLRFLHLPSGPVVQGQVIDVGVSVFCLFPERPYRMQVVVFDPVARKLRSEESGLGIRKMVHGVQARPDGRHSVLLEHIDIDAGSLTPVVAAFVWIAHKWRHYRRRSLLANDGVPS</sequence>
<gene>
    <name evidence="1" type="ORF">QO034_02185</name>
</gene>
<name>A0ABT7F9W4_9RHOB</name>
<reference evidence="1 2" key="1">
    <citation type="submission" date="2023-05" db="EMBL/GenBank/DDBJ databases">
        <title>Sedimentitalea sp. nov. JM2-8.</title>
        <authorList>
            <person name="Huang J."/>
        </authorList>
    </citation>
    <scope>NUCLEOTIDE SEQUENCE [LARGE SCALE GENOMIC DNA]</scope>
    <source>
        <strain evidence="1 2">JM2-8</strain>
    </source>
</reference>
<proteinExistence type="predicted"/>
<protein>
    <recommendedName>
        <fullName evidence="3">Polyketide cyclase / dehydrase and lipid transport</fullName>
    </recommendedName>
</protein>
<evidence type="ECO:0000313" key="1">
    <source>
        <dbReference type="EMBL" id="MDK3071908.1"/>
    </source>
</evidence>
<accession>A0ABT7F9W4</accession>
<organism evidence="1 2">
    <name type="scientific">Sedimentitalea xiamensis</name>
    <dbReference type="NCBI Taxonomy" id="3050037"/>
    <lineage>
        <taxon>Bacteria</taxon>
        <taxon>Pseudomonadati</taxon>
        <taxon>Pseudomonadota</taxon>
        <taxon>Alphaproteobacteria</taxon>
        <taxon>Rhodobacterales</taxon>
        <taxon>Paracoccaceae</taxon>
        <taxon>Sedimentitalea</taxon>
    </lineage>
</organism>
<keyword evidence="2" id="KW-1185">Reference proteome</keyword>